<dbReference type="PANTHER" id="PTHR37543:SF1">
    <property type="entry name" value="CCCH ZINC FINGER DNA BINDING PROTEIN (AFU_ORTHOLOGUE AFUA_5G12760)"/>
    <property type="match status" value="1"/>
</dbReference>
<reference evidence="5" key="1">
    <citation type="journal article" date="2021" name="Nat. Commun.">
        <title>Genetic determinants of endophytism in the Arabidopsis root mycobiome.</title>
        <authorList>
            <person name="Mesny F."/>
            <person name="Miyauchi S."/>
            <person name="Thiergart T."/>
            <person name="Pickel B."/>
            <person name="Atanasova L."/>
            <person name="Karlsson M."/>
            <person name="Huettel B."/>
            <person name="Barry K.W."/>
            <person name="Haridas S."/>
            <person name="Chen C."/>
            <person name="Bauer D."/>
            <person name="Andreopoulos W."/>
            <person name="Pangilinan J."/>
            <person name="LaButti K."/>
            <person name="Riley R."/>
            <person name="Lipzen A."/>
            <person name="Clum A."/>
            <person name="Drula E."/>
            <person name="Henrissat B."/>
            <person name="Kohler A."/>
            <person name="Grigoriev I.V."/>
            <person name="Martin F.M."/>
            <person name="Hacquard S."/>
        </authorList>
    </citation>
    <scope>NUCLEOTIDE SEQUENCE</scope>
    <source>
        <strain evidence="5">MPI-SDFR-AT-0073</strain>
    </source>
</reference>
<dbReference type="InterPro" id="IPR057654">
    <property type="entry name" value="Znf-CCCH_tandem"/>
</dbReference>
<dbReference type="GeneID" id="70133476"/>
<sequence>MVASVTDFVPRYRTYTANRDTTENFIKDLMIYAEHVEVTARQETLALSSQLQAAQYDYDDSVSATRELRTRIKELESQLSFLKTDSNVLKHRNPYALVLIDGNGLIFKDHLVRQGLEGGKKAAYALRQAVYAQVEAPDDTEILAKIYADLDSLCHVLDNQTLVRDFMLGFTQAKSTFEFIDIGGNDKLCAEAKITESARFNLKNYNCKQVFLGVSDKKYASFLDDVADDAQRGRVSVIEAYPVTEITTTGVVLRNFDAIFRFEKPKPMVEKKPFEKVISNTNTSTTSTSASASSIASTPVSVAATPFTYATITQKVSPPPQLVLPLAPKPTTTKSTSARVTAKPATPAWNPGPRGVDPPIPLNQNVLDVVKKRTGHDKLCNNHYLRGPCAKGDACCFEHVYQPNPDEIKAIQFLARLNPCTNGQDCDVDNCIYGHHCPSVKDGVCTHPFCKFHVHEHPPGTKIKAKKAHD</sequence>
<feature type="domain" description="C3H1-type" evidence="4">
    <location>
        <begin position="374"/>
        <end position="402"/>
    </location>
</feature>
<keyword evidence="2" id="KW-0175">Coiled coil</keyword>
<dbReference type="GO" id="GO:0008270">
    <property type="term" value="F:zinc ion binding"/>
    <property type="evidence" value="ECO:0007669"/>
    <property type="project" value="UniProtKB-KW"/>
</dbReference>
<dbReference type="Pfam" id="PF25540">
    <property type="entry name" value="DUF7923"/>
    <property type="match status" value="1"/>
</dbReference>
<evidence type="ECO:0000259" key="4">
    <source>
        <dbReference type="PROSITE" id="PS50103"/>
    </source>
</evidence>
<evidence type="ECO:0000313" key="5">
    <source>
        <dbReference type="EMBL" id="KAH6656213.1"/>
    </source>
</evidence>
<evidence type="ECO:0000256" key="1">
    <source>
        <dbReference type="PROSITE-ProRule" id="PRU00723"/>
    </source>
</evidence>
<comment type="caution">
    <text evidence="5">The sequence shown here is derived from an EMBL/GenBank/DDBJ whole genome shotgun (WGS) entry which is preliminary data.</text>
</comment>
<feature type="region of interest" description="Disordered" evidence="3">
    <location>
        <begin position="323"/>
        <end position="361"/>
    </location>
</feature>
<dbReference type="Pfam" id="PF25543">
    <property type="entry name" value="zf-CCCH_tandem"/>
    <property type="match status" value="1"/>
</dbReference>
<dbReference type="Pfam" id="PF25542">
    <property type="entry name" value="zf-CCCH_12"/>
    <property type="match status" value="1"/>
</dbReference>
<evidence type="ECO:0000256" key="2">
    <source>
        <dbReference type="SAM" id="Coils"/>
    </source>
</evidence>
<protein>
    <recommendedName>
        <fullName evidence="4">C3H1-type domain-containing protein</fullName>
    </recommendedName>
</protein>
<evidence type="ECO:0000256" key="3">
    <source>
        <dbReference type="SAM" id="MobiDB-lite"/>
    </source>
</evidence>
<keyword evidence="6" id="KW-1185">Reference proteome</keyword>
<dbReference type="PROSITE" id="PS50103">
    <property type="entry name" value="ZF_C3H1"/>
    <property type="match status" value="1"/>
</dbReference>
<accession>A0A9P8UQ71</accession>
<proteinExistence type="predicted"/>
<dbReference type="RefSeq" id="XP_045960447.1">
    <property type="nucleotide sequence ID" value="XM_046104585.1"/>
</dbReference>
<feature type="coiled-coil region" evidence="2">
    <location>
        <begin position="65"/>
        <end position="92"/>
    </location>
</feature>
<evidence type="ECO:0000313" key="6">
    <source>
        <dbReference type="Proteomes" id="UP000758603"/>
    </source>
</evidence>
<feature type="zinc finger region" description="C3H1-type" evidence="1">
    <location>
        <begin position="374"/>
        <end position="402"/>
    </location>
</feature>
<organism evidence="5 6">
    <name type="scientific">Truncatella angustata</name>
    <dbReference type="NCBI Taxonomy" id="152316"/>
    <lineage>
        <taxon>Eukaryota</taxon>
        <taxon>Fungi</taxon>
        <taxon>Dikarya</taxon>
        <taxon>Ascomycota</taxon>
        <taxon>Pezizomycotina</taxon>
        <taxon>Sordariomycetes</taxon>
        <taxon>Xylariomycetidae</taxon>
        <taxon>Amphisphaeriales</taxon>
        <taxon>Sporocadaceae</taxon>
        <taxon>Truncatella</taxon>
    </lineage>
</organism>
<keyword evidence="1" id="KW-0862">Zinc</keyword>
<dbReference type="OrthoDB" id="3512845at2759"/>
<dbReference type="AlphaFoldDB" id="A0A9P8UQ71"/>
<gene>
    <name evidence="5" type="ORF">BKA67DRAFT_590385</name>
</gene>
<name>A0A9P8UQ71_9PEZI</name>
<dbReference type="InterPro" id="IPR057683">
    <property type="entry name" value="DUF7923"/>
</dbReference>
<dbReference type="Proteomes" id="UP000758603">
    <property type="component" value="Unassembled WGS sequence"/>
</dbReference>
<keyword evidence="1" id="KW-0479">Metal-binding</keyword>
<dbReference type="PANTHER" id="PTHR37543">
    <property type="entry name" value="CCCH ZINC FINGER DNA BINDING PROTEIN (AFU_ORTHOLOGUE AFUA_5G12760)"/>
    <property type="match status" value="1"/>
</dbReference>
<keyword evidence="1" id="KW-0863">Zinc-finger</keyword>
<dbReference type="EMBL" id="JAGPXC010000002">
    <property type="protein sequence ID" value="KAH6656213.1"/>
    <property type="molecule type" value="Genomic_DNA"/>
</dbReference>
<dbReference type="InterPro" id="IPR000571">
    <property type="entry name" value="Znf_CCCH"/>
</dbReference>
<feature type="compositionally biased region" description="Polar residues" evidence="3">
    <location>
        <begin position="330"/>
        <end position="339"/>
    </location>
</feature>